<name>A0A3D3RFJ8_9PLAN</name>
<protein>
    <submittedName>
        <fullName evidence="1">Uncharacterized protein</fullName>
    </submittedName>
</protein>
<dbReference type="Proteomes" id="UP000263642">
    <property type="component" value="Unassembled WGS sequence"/>
</dbReference>
<sequence>MKNYPKESRSSVMKYGAFTLKTSRNSLVPLNNVVTGCKILKRNMHHDLLRSQECGNQREALFDVKLQFSRIIFSALELPE</sequence>
<proteinExistence type="predicted"/>
<reference evidence="1 2" key="1">
    <citation type="journal article" date="2018" name="Nat. Biotechnol.">
        <title>A standardized bacterial taxonomy based on genome phylogeny substantially revises the tree of life.</title>
        <authorList>
            <person name="Parks D.H."/>
            <person name="Chuvochina M."/>
            <person name="Waite D.W."/>
            <person name="Rinke C."/>
            <person name="Skarshewski A."/>
            <person name="Chaumeil P.A."/>
            <person name="Hugenholtz P."/>
        </authorList>
    </citation>
    <scope>NUCLEOTIDE SEQUENCE [LARGE SCALE GENOMIC DNA]</scope>
    <source>
        <strain evidence="1">UBA9375</strain>
    </source>
</reference>
<organism evidence="1 2">
    <name type="scientific">Gimesia maris</name>
    <dbReference type="NCBI Taxonomy" id="122"/>
    <lineage>
        <taxon>Bacteria</taxon>
        <taxon>Pseudomonadati</taxon>
        <taxon>Planctomycetota</taxon>
        <taxon>Planctomycetia</taxon>
        <taxon>Planctomycetales</taxon>
        <taxon>Planctomycetaceae</taxon>
        <taxon>Gimesia</taxon>
    </lineage>
</organism>
<dbReference type="EMBL" id="DQAY01000201">
    <property type="protein sequence ID" value="HCO27585.1"/>
    <property type="molecule type" value="Genomic_DNA"/>
</dbReference>
<evidence type="ECO:0000313" key="2">
    <source>
        <dbReference type="Proteomes" id="UP000263642"/>
    </source>
</evidence>
<comment type="caution">
    <text evidence="1">The sequence shown here is derived from an EMBL/GenBank/DDBJ whole genome shotgun (WGS) entry which is preliminary data.</text>
</comment>
<dbReference type="AlphaFoldDB" id="A0A3D3RFJ8"/>
<evidence type="ECO:0000313" key="1">
    <source>
        <dbReference type="EMBL" id="HCO27585.1"/>
    </source>
</evidence>
<accession>A0A3D3RFJ8</accession>
<gene>
    <name evidence="1" type="ORF">DIT97_32995</name>
</gene>